<dbReference type="EMBL" id="CP037920">
    <property type="protein sequence ID" value="QDT99976.1"/>
    <property type="molecule type" value="Genomic_DNA"/>
</dbReference>
<dbReference type="GO" id="GO:0019005">
    <property type="term" value="C:SCF ubiquitin ligase complex"/>
    <property type="evidence" value="ECO:0007669"/>
    <property type="project" value="TreeGrafter"/>
</dbReference>
<dbReference type="InterPro" id="IPR001611">
    <property type="entry name" value="Leu-rich_rpt"/>
</dbReference>
<proteinExistence type="predicted"/>
<dbReference type="Proteomes" id="UP000318704">
    <property type="component" value="Chromosome"/>
</dbReference>
<reference evidence="1 2" key="1">
    <citation type="submission" date="2019-03" db="EMBL/GenBank/DDBJ databases">
        <title>Deep-cultivation of Planctomycetes and their phenomic and genomic characterization uncovers novel biology.</title>
        <authorList>
            <person name="Wiegand S."/>
            <person name="Jogler M."/>
            <person name="Boedeker C."/>
            <person name="Pinto D."/>
            <person name="Vollmers J."/>
            <person name="Rivas-Marin E."/>
            <person name="Kohn T."/>
            <person name="Peeters S.H."/>
            <person name="Heuer A."/>
            <person name="Rast P."/>
            <person name="Oberbeckmann S."/>
            <person name="Bunk B."/>
            <person name="Jeske O."/>
            <person name="Meyerdierks A."/>
            <person name="Storesund J.E."/>
            <person name="Kallscheuer N."/>
            <person name="Luecker S."/>
            <person name="Lage O.M."/>
            <person name="Pohl T."/>
            <person name="Merkel B.J."/>
            <person name="Hornburger P."/>
            <person name="Mueller R.-W."/>
            <person name="Bruemmer F."/>
            <person name="Labrenz M."/>
            <person name="Spormann A.M."/>
            <person name="Op den Camp H."/>
            <person name="Overmann J."/>
            <person name="Amann R."/>
            <person name="Jetten M.S.M."/>
            <person name="Mascher T."/>
            <person name="Medema M.H."/>
            <person name="Devos D.P."/>
            <person name="Kaster A.-K."/>
            <person name="Ovreas L."/>
            <person name="Rohde M."/>
            <person name="Galperin M.Y."/>
            <person name="Jogler C."/>
        </authorList>
    </citation>
    <scope>NUCLEOTIDE SEQUENCE [LARGE SCALE GENOMIC DNA]</scope>
    <source>
        <strain evidence="1 2">V144</strain>
    </source>
</reference>
<dbReference type="SUPFAM" id="SSF52047">
    <property type="entry name" value="RNI-like"/>
    <property type="match status" value="1"/>
</dbReference>
<sequence length="905" mass="100860">MVTLLRQSCTCNAVKLARVVILFLMLVLNGCSRQHEDTGDAKPVPESMPLLPSSIPPLDKELAGVYRYRAAPTGENRSSLPADLDAVIKKIRQFEFNAVLLKAPTGQDGNDQCERVAVRCNPLGPISHQLQEMPWCYNYTFIPGTNVVYGVDQGLCRVNTETGELERLLDATDYTLRAPFDSKRRELVLITRSVFLVKFHVDTNEVSKTKAPGFPSVSYPMAYDPASDRFLRLDPGEQRNGQPDIQLHEFDAKRRLLSSRKIQSQVRVSLDQRDGWVSTYDATVMDGHLILVVRRTPQYEQTECQNICHVIDLKANQVIFSAEMIPQPASDPPSRENSEALSAEQALAKASVGGKYHHLIMKIPAPEDDLIHTTYREFGEYTGTQWRGYNLPSGHYVYVYPNWYVWRTRLSENSGKNQRVSVVNTPGQKPVDPRLKKAQAAYVRGEEEDAAAIWESILKDPATPYAWYRATISLATRSAKREYLTGAIKRLEPLGQKVLGEKTSIPFAVPSNQIAAEILTLLKSWHAELGQYRQAAIYAGAVKGTYYGTCGTYQAMYEANAIAEAKKLRQWAETREYHPSPRFAEMINGMTIADGGNAKAPVLNRLARFKRIVFEGSKLNDGGAALLQNLPQLEGVISHDTQLTDRGLWSLAKLGKLEELVIPDARITDECVRYLTNLPRLRILNLMNCPITDESAGTLGSLKHLTHLKLTHTRITDAGMAKLAGLTQLEQFGFPYQNITGKGLVNLSGMRRLRSVYIGCPSIDPQEMAPLANLHLLTTINIQTRSGAGDGLKHLKGLSNLKELILSDPTIKNHHLTPLKGLSVEKLSVWGTTVDDGCIDVILSMASLKHLQANGLRKLTPAGIRRLKDHPSLSEISLTDYCIPKSERTPLLEDMKPIKITYYAN</sequence>
<gene>
    <name evidence="1" type="primary">inlA_10</name>
    <name evidence="1" type="ORF">V144x_54900</name>
</gene>
<dbReference type="KEGG" id="gaw:V144x_54900"/>
<dbReference type="GO" id="GO:0031146">
    <property type="term" value="P:SCF-dependent proteasomal ubiquitin-dependent protein catabolic process"/>
    <property type="evidence" value="ECO:0007669"/>
    <property type="project" value="TreeGrafter"/>
</dbReference>
<name>A0A517W3Z7_9PLAN</name>
<evidence type="ECO:0000313" key="2">
    <source>
        <dbReference type="Proteomes" id="UP000318704"/>
    </source>
</evidence>
<dbReference type="PANTHER" id="PTHR13318">
    <property type="entry name" value="PARTNER OF PAIRED, ISOFORM B-RELATED"/>
    <property type="match status" value="1"/>
</dbReference>
<dbReference type="AlphaFoldDB" id="A0A517W3Z7"/>
<accession>A0A517W3Z7</accession>
<dbReference type="Gene3D" id="3.80.10.10">
    <property type="entry name" value="Ribonuclease Inhibitor"/>
    <property type="match status" value="2"/>
</dbReference>
<protein>
    <submittedName>
        <fullName evidence="1">Internalin-A</fullName>
    </submittedName>
</protein>
<dbReference type="RefSeq" id="WP_144989942.1">
    <property type="nucleotide sequence ID" value="NZ_CP037920.1"/>
</dbReference>
<dbReference type="Pfam" id="PF13516">
    <property type="entry name" value="LRR_6"/>
    <property type="match status" value="2"/>
</dbReference>
<dbReference type="InterPro" id="IPR032675">
    <property type="entry name" value="LRR_dom_sf"/>
</dbReference>
<evidence type="ECO:0000313" key="1">
    <source>
        <dbReference type="EMBL" id="QDT99976.1"/>
    </source>
</evidence>
<organism evidence="1 2">
    <name type="scientific">Gimesia aquarii</name>
    <dbReference type="NCBI Taxonomy" id="2527964"/>
    <lineage>
        <taxon>Bacteria</taxon>
        <taxon>Pseudomonadati</taxon>
        <taxon>Planctomycetota</taxon>
        <taxon>Planctomycetia</taxon>
        <taxon>Planctomycetales</taxon>
        <taxon>Planctomycetaceae</taxon>
        <taxon>Gimesia</taxon>
    </lineage>
</organism>